<name>A0ABY4CDR1_9BACT</name>
<proteinExistence type="inferred from homology"/>
<comment type="cofactor">
    <cofactor evidence="6">
        <name>Zn(2+)</name>
        <dbReference type="ChEBI" id="CHEBI:29105"/>
    </cofactor>
    <text evidence="6">Binds 1 zinc ion.</text>
</comment>
<dbReference type="RefSeq" id="WP_243540789.1">
    <property type="nucleotide sequence ID" value="NZ_CP093442.1"/>
</dbReference>
<keyword evidence="2 6" id="KW-0479">Metal-binding</keyword>
<dbReference type="InterPro" id="IPR042088">
    <property type="entry name" value="OligoPept_F_C"/>
</dbReference>
<evidence type="ECO:0000259" key="7">
    <source>
        <dbReference type="Pfam" id="PF01432"/>
    </source>
</evidence>
<accession>A0ABY4CDR1</accession>
<dbReference type="InterPro" id="IPR001333">
    <property type="entry name" value="Peptidase_M32_Taq"/>
</dbReference>
<evidence type="ECO:0000256" key="4">
    <source>
        <dbReference type="ARBA" id="ARBA00022833"/>
    </source>
</evidence>
<dbReference type="InterPro" id="IPR013647">
    <property type="entry name" value="OligopepF_N_dom"/>
</dbReference>
<dbReference type="Gene3D" id="1.10.1370.20">
    <property type="entry name" value="Oligoendopeptidase f, C-terminal domain"/>
    <property type="match status" value="1"/>
</dbReference>
<feature type="domain" description="Oligopeptidase F N-terminal" evidence="8">
    <location>
        <begin position="122"/>
        <end position="188"/>
    </location>
</feature>
<evidence type="ECO:0000259" key="8">
    <source>
        <dbReference type="Pfam" id="PF08439"/>
    </source>
</evidence>
<feature type="domain" description="Peptidase M3A/M3B catalytic" evidence="7">
    <location>
        <begin position="208"/>
        <end position="591"/>
    </location>
</feature>
<evidence type="ECO:0000256" key="5">
    <source>
        <dbReference type="ARBA" id="ARBA00023049"/>
    </source>
</evidence>
<dbReference type="SUPFAM" id="SSF55486">
    <property type="entry name" value="Metalloproteases ('zincins'), catalytic domain"/>
    <property type="match status" value="1"/>
</dbReference>
<dbReference type="Pfam" id="PF01432">
    <property type="entry name" value="Peptidase_M3"/>
    <property type="match status" value="1"/>
</dbReference>
<dbReference type="InterPro" id="IPR001567">
    <property type="entry name" value="Pept_M3A_M3B_dom"/>
</dbReference>
<dbReference type="CDD" id="cd09607">
    <property type="entry name" value="M3B_PepF"/>
    <property type="match status" value="1"/>
</dbReference>
<dbReference type="InterPro" id="IPR034006">
    <property type="entry name" value="M3B_PepF_2"/>
</dbReference>
<keyword evidence="5 6" id="KW-0482">Metalloprotease</keyword>
<dbReference type="Pfam" id="PF08439">
    <property type="entry name" value="Peptidase_M3_N"/>
    <property type="match status" value="1"/>
</dbReference>
<sequence>MEKMAWNIESEYPSYNSSEFAADFELVSQKVALLEKRVAQISSELSSTLDNGKDLSGALVDQLQAIVIDAEEAGVLAWNMGTYLNCVLSVDSTDEGAKAKRSELSALSSRSSQAFVPVDNFIIRCSEKTLMALLAHPLVAPSEFLWRHSRKLRETVLSNNEEALLEAVSTPGLRAWGELYTTLSGTMKCHMKFADRTETVGLAHASALIRNQDPEVRRVAWESIQEAWNGQKETAASILNSISGWRHEVNKKRSYSKQVHFLDTALQQTRIEKDTLEAMLTACYDNVHESRKAATLMAKVMGKSALDPWDLLAQSPVSGGKKERSYDEALVLIENSFRQIDPKMGEFVKMMADNRWIEARVLPTKRNGAYCTGFPKKREPRVFMTFMGSNSDISTLAHELGHAFHSWVMRDLPRKQTYYPMTLAETASIFAEAVLHDVLIEEASTKEEKIEFAWGEIEGATSFLLNIPARFDFEKSFYEQRAKRALSADELSKLTDDAWTKWYGPTLSQNDKMFWASKLHFAMAGTSFYNFPYTFGYLFSMSIYARRKDLGANFMQTYIDILRDTGRMSAEDLVQKHLGEDIRKPEFWKKSIQVINQKVNAFEKLAF</sequence>
<evidence type="ECO:0000256" key="2">
    <source>
        <dbReference type="ARBA" id="ARBA00022723"/>
    </source>
</evidence>
<comment type="similarity">
    <text evidence="6">Belongs to the peptidase M3 family.</text>
</comment>
<dbReference type="PANTHER" id="PTHR34217:SF1">
    <property type="entry name" value="CARBOXYPEPTIDASE 1"/>
    <property type="match status" value="1"/>
</dbReference>
<dbReference type="InterPro" id="IPR011977">
    <property type="entry name" value="Pept_M3B_clade3"/>
</dbReference>
<dbReference type="Proteomes" id="UP000830116">
    <property type="component" value="Chromosome"/>
</dbReference>
<evidence type="ECO:0000313" key="9">
    <source>
        <dbReference type="EMBL" id="UOF02973.1"/>
    </source>
</evidence>
<evidence type="ECO:0000256" key="6">
    <source>
        <dbReference type="RuleBase" id="RU003435"/>
    </source>
</evidence>
<keyword evidence="10" id="KW-1185">Reference proteome</keyword>
<keyword evidence="4 6" id="KW-0862">Zinc</keyword>
<keyword evidence="1 6" id="KW-0645">Protease</keyword>
<evidence type="ECO:0000313" key="10">
    <source>
        <dbReference type="Proteomes" id="UP000830116"/>
    </source>
</evidence>
<reference evidence="9" key="1">
    <citation type="submission" date="2022-03" db="EMBL/GenBank/DDBJ databases">
        <title>Genome Identification and Characterization of new species Bdellovibrio reynosense LBG001 sp. nov. from a Mexico soil sample.</title>
        <authorList>
            <person name="Camilli A."/>
            <person name="Ajao Y."/>
            <person name="Guo X."/>
        </authorList>
    </citation>
    <scope>NUCLEOTIDE SEQUENCE</scope>
    <source>
        <strain evidence="9">LBG001</strain>
    </source>
</reference>
<dbReference type="EMBL" id="CP093442">
    <property type="protein sequence ID" value="UOF02973.1"/>
    <property type="molecule type" value="Genomic_DNA"/>
</dbReference>
<gene>
    <name evidence="9" type="ORF">MNR06_13420</name>
</gene>
<keyword evidence="3 6" id="KW-0378">Hydrolase</keyword>
<evidence type="ECO:0000256" key="1">
    <source>
        <dbReference type="ARBA" id="ARBA00022670"/>
    </source>
</evidence>
<dbReference type="Gene3D" id="1.20.140.70">
    <property type="entry name" value="Oligopeptidase f, N-terminal domain"/>
    <property type="match status" value="1"/>
</dbReference>
<dbReference type="PANTHER" id="PTHR34217">
    <property type="entry name" value="METAL-DEPENDENT CARBOXYPEPTIDASE"/>
    <property type="match status" value="1"/>
</dbReference>
<protein>
    <submittedName>
        <fullName evidence="9">M3 family oligoendopeptidase</fullName>
    </submittedName>
</protein>
<dbReference type="NCBIfam" id="TIGR02290">
    <property type="entry name" value="M3_fam_3"/>
    <property type="match status" value="1"/>
</dbReference>
<organism evidence="9 10">
    <name type="scientific">Bdellovibrio reynosensis</name>
    <dbReference type="NCBI Taxonomy" id="2835041"/>
    <lineage>
        <taxon>Bacteria</taxon>
        <taxon>Pseudomonadati</taxon>
        <taxon>Bdellovibrionota</taxon>
        <taxon>Bdellovibrionia</taxon>
        <taxon>Bdellovibrionales</taxon>
        <taxon>Pseudobdellovibrionaceae</taxon>
        <taxon>Bdellovibrio</taxon>
    </lineage>
</organism>
<evidence type="ECO:0000256" key="3">
    <source>
        <dbReference type="ARBA" id="ARBA00022801"/>
    </source>
</evidence>